<evidence type="ECO:0000256" key="2">
    <source>
        <dbReference type="ARBA" id="ARBA00044983"/>
    </source>
</evidence>
<keyword evidence="5" id="KW-1185">Reference proteome</keyword>
<evidence type="ECO:0000313" key="5">
    <source>
        <dbReference type="Proteomes" id="UP000094769"/>
    </source>
</evidence>
<dbReference type="InterPro" id="IPR025961">
    <property type="entry name" value="Metal_resist"/>
</dbReference>
<dbReference type="Pfam" id="PF13801">
    <property type="entry name" value="Metal_resist"/>
    <property type="match status" value="1"/>
</dbReference>
<comment type="similarity">
    <text evidence="1">Belongs to the ZraP family.</text>
</comment>
<sequence length="184" mass="20721">MRQYTQVLTSLLILFTGIFAVSGAMANPYKQMGGMYGMQPAGMAGYGKHMGSDRGGMHHGHHYGHHGGHSKLLSPHWKTTLTPEQRFRIDKMHLDFTKAKMTLKSKVKALKTELAILSTADQPNSAAIDSKIEELLDVKKNIMRIRYSHIVNMRSVLNNEQRLSYDLDVLKRAKLGKKGKGRHH</sequence>
<proteinExistence type="inferred from homology"/>
<dbReference type="Gene3D" id="1.20.120.1490">
    <property type="match status" value="1"/>
</dbReference>
<organism evidence="4 5">
    <name type="scientific">Candidatus Thiodiazotropha endolucinida</name>
    <dbReference type="NCBI Taxonomy" id="1655433"/>
    <lineage>
        <taxon>Bacteria</taxon>
        <taxon>Pseudomonadati</taxon>
        <taxon>Pseudomonadota</taxon>
        <taxon>Gammaproteobacteria</taxon>
        <taxon>Chromatiales</taxon>
        <taxon>Sedimenticolaceae</taxon>
        <taxon>Candidatus Thiodiazotropha</taxon>
    </lineage>
</organism>
<dbReference type="AlphaFoldDB" id="A0A7Z0VJ46"/>
<accession>A0A7Z0VJ46</accession>
<reference evidence="4 5" key="1">
    <citation type="submission" date="2016-06" db="EMBL/GenBank/DDBJ databases">
        <title>Genome sequence of endosymbiont of Candidatus Endolucinida thiodiazotropha.</title>
        <authorList>
            <person name="Poehlein A."/>
            <person name="Koenig S."/>
            <person name="Heiden S.E."/>
            <person name="Thuermer A."/>
            <person name="Voget S."/>
            <person name="Daniel R."/>
            <person name="Markert S."/>
            <person name="Gros O."/>
            <person name="Schweder T."/>
        </authorList>
    </citation>
    <scope>NUCLEOTIDE SEQUENCE [LARGE SCALE GENOMIC DNA]</scope>
    <source>
        <strain evidence="4 5">COS</strain>
    </source>
</reference>
<dbReference type="Proteomes" id="UP000094769">
    <property type="component" value="Unassembled WGS sequence"/>
</dbReference>
<gene>
    <name evidence="4" type="ORF">CODIS_34500</name>
</gene>
<evidence type="ECO:0000256" key="3">
    <source>
        <dbReference type="ARBA" id="ARBA00045001"/>
    </source>
</evidence>
<evidence type="ECO:0000256" key="1">
    <source>
        <dbReference type="ARBA" id="ARBA00044945"/>
    </source>
</evidence>
<dbReference type="RefSeq" id="WP_069127186.1">
    <property type="nucleotide sequence ID" value="NZ_MARB01000023.1"/>
</dbReference>
<comment type="caution">
    <text evidence="4">The sequence shown here is derived from an EMBL/GenBank/DDBJ whole genome shotgun (WGS) entry which is preliminary data.</text>
</comment>
<dbReference type="EMBL" id="MARB01000023">
    <property type="protein sequence ID" value="ODJ86390.1"/>
    <property type="molecule type" value="Genomic_DNA"/>
</dbReference>
<protein>
    <recommendedName>
        <fullName evidence="2">Signaling pathway modulator ZraP</fullName>
    </recommendedName>
    <alternativeName>
        <fullName evidence="3">Zinc resistance-associated protein</fullName>
    </alternativeName>
</protein>
<evidence type="ECO:0000313" key="4">
    <source>
        <dbReference type="EMBL" id="ODJ86390.1"/>
    </source>
</evidence>
<name>A0A7Z0VJ46_9GAMM</name>